<dbReference type="Pfam" id="PF01408">
    <property type="entry name" value="GFO_IDH_MocA"/>
    <property type="match status" value="1"/>
</dbReference>
<comment type="caution">
    <text evidence="2">The sequence shown here is derived from an EMBL/GenBank/DDBJ whole genome shotgun (WGS) entry which is preliminary data.</text>
</comment>
<keyword evidence="3" id="KW-1185">Reference proteome</keyword>
<dbReference type="InterPro" id="IPR000683">
    <property type="entry name" value="Gfo/Idh/MocA-like_OxRdtase_N"/>
</dbReference>
<accession>A0ABT2DAH8</accession>
<proteinExistence type="predicted"/>
<dbReference type="InterPro" id="IPR036291">
    <property type="entry name" value="NAD(P)-bd_dom_sf"/>
</dbReference>
<dbReference type="EMBL" id="JANUHB010000001">
    <property type="protein sequence ID" value="MCS0807441.1"/>
    <property type="molecule type" value="Genomic_DNA"/>
</dbReference>
<sequence length="321" mass="34968">MKHLAIIGAGQLGSRHLQALATLPVACDITVIDPVQASLEVARQRFEELERSPTIAAVHYAQEMNALPAHLDYAIIATTADVRLQVLRSLLNGRSVAALLLEKVLFQHAGEYAQARDLLSASNTRAWVNCPRRLFPVYRDLSDFFAQERLLSFSTTGGGWGLGCNSIHFIDLFAQFARAVPEQLDGRDLDQGLIPSKRANFKEFTGTLRGMLGRARFDITSFADSSARLLTTIRAEKRACVVDEGAGKAFLFDGESWHEKLFRTPFLSQLGGAIATDILTTGECGLTSFADSVAYHLPLLQCLGAHASAADGTDPSFFPVT</sequence>
<feature type="domain" description="Gfo/Idh/MocA-like oxidoreductase N-terminal" evidence="1">
    <location>
        <begin position="3"/>
        <end position="128"/>
    </location>
</feature>
<gene>
    <name evidence="2" type="ORF">NX774_05820</name>
</gene>
<evidence type="ECO:0000313" key="2">
    <source>
        <dbReference type="EMBL" id="MCS0807441.1"/>
    </source>
</evidence>
<dbReference type="Proteomes" id="UP001206126">
    <property type="component" value="Unassembled WGS sequence"/>
</dbReference>
<organism evidence="2 3">
    <name type="scientific">Massilia agilis</name>
    <dbReference type="NCBI Taxonomy" id="1811226"/>
    <lineage>
        <taxon>Bacteria</taxon>
        <taxon>Pseudomonadati</taxon>
        <taxon>Pseudomonadota</taxon>
        <taxon>Betaproteobacteria</taxon>
        <taxon>Burkholderiales</taxon>
        <taxon>Oxalobacteraceae</taxon>
        <taxon>Telluria group</taxon>
        <taxon>Massilia</taxon>
    </lineage>
</organism>
<reference evidence="2 3" key="1">
    <citation type="submission" date="2022-08" db="EMBL/GenBank/DDBJ databases">
        <title>Reclassification of Massilia species as members of the genera Telluria, Duganella, Pseudoduganella, Mokoshia gen. nov. and Zemynaea gen. nov. using orthogonal and non-orthogonal genome-based approaches.</title>
        <authorList>
            <person name="Bowman J.P."/>
        </authorList>
    </citation>
    <scope>NUCLEOTIDE SEQUENCE [LARGE SCALE GENOMIC DNA]</scope>
    <source>
        <strain evidence="2 3">JCM 31605</strain>
    </source>
</reference>
<dbReference type="RefSeq" id="WP_258821207.1">
    <property type="nucleotide sequence ID" value="NZ_JANUHB010000001.1"/>
</dbReference>
<evidence type="ECO:0000259" key="1">
    <source>
        <dbReference type="Pfam" id="PF01408"/>
    </source>
</evidence>
<protein>
    <submittedName>
        <fullName evidence="2">Gfo/Idh/MocA family oxidoreductase</fullName>
    </submittedName>
</protein>
<evidence type="ECO:0000313" key="3">
    <source>
        <dbReference type="Proteomes" id="UP001206126"/>
    </source>
</evidence>
<dbReference type="Gene3D" id="3.40.50.720">
    <property type="entry name" value="NAD(P)-binding Rossmann-like Domain"/>
    <property type="match status" value="1"/>
</dbReference>
<name>A0ABT2DAH8_9BURK</name>
<dbReference type="SUPFAM" id="SSF51735">
    <property type="entry name" value="NAD(P)-binding Rossmann-fold domains"/>
    <property type="match status" value="1"/>
</dbReference>